<gene>
    <name evidence="1" type="ORF">BV133_1824</name>
</gene>
<sequence length="64" mass="7107">MLRENRVRGANFGRKIGERVGDFAVPNQDIDEAGATIGQIALDQRIWRWRAGDNRIKKGVGVSA</sequence>
<reference evidence="1" key="1">
    <citation type="journal article" date="2015" name="Genome Announc.">
        <title>Complete Genome Sequence of the Bacteriochlorophyll b-Producing Photosynthetic Bacterium Blastochloris viridis.</title>
        <authorList>
            <person name="Tsukatani Y."/>
            <person name="Hirose Y."/>
            <person name="Harada J."/>
            <person name="Misawa N."/>
            <person name="Mori K."/>
            <person name="Inoue K."/>
            <person name="Tamiaki H."/>
        </authorList>
    </citation>
    <scope>NUCLEOTIDE SEQUENCE [LARGE SCALE GENOMIC DNA]</scope>
    <source>
        <strain evidence="1">DSM 133</strain>
    </source>
</reference>
<evidence type="ECO:0000313" key="1">
    <source>
        <dbReference type="EMBL" id="BAR99417.1"/>
    </source>
</evidence>
<dbReference type="EMBL" id="AP014854">
    <property type="protein sequence ID" value="BAR99417.1"/>
    <property type="molecule type" value="Genomic_DNA"/>
</dbReference>
<proteinExistence type="predicted"/>
<accession>A0A182D374</accession>
<name>A0A182D374_BLAVI</name>
<dbReference type="AlphaFoldDB" id="A0A182D374"/>
<organism evidence="1">
    <name type="scientific">Blastochloris viridis</name>
    <name type="common">Rhodopseudomonas viridis</name>
    <dbReference type="NCBI Taxonomy" id="1079"/>
    <lineage>
        <taxon>Bacteria</taxon>
        <taxon>Pseudomonadati</taxon>
        <taxon>Pseudomonadota</taxon>
        <taxon>Alphaproteobacteria</taxon>
        <taxon>Hyphomicrobiales</taxon>
        <taxon>Blastochloridaceae</taxon>
        <taxon>Blastochloris</taxon>
    </lineage>
</organism>
<protein>
    <submittedName>
        <fullName evidence="1">Uncharacterized protein</fullName>
    </submittedName>
</protein>